<dbReference type="InterPro" id="IPR006668">
    <property type="entry name" value="Mg_transptr_MgtE_intracell_dom"/>
</dbReference>
<feature type="coiled-coil region" evidence="1">
    <location>
        <begin position="79"/>
        <end position="134"/>
    </location>
</feature>
<reference evidence="5" key="1">
    <citation type="journal article" date="2019" name="Int. J. Syst. Evol. Microbiol.">
        <title>The Global Catalogue of Microorganisms (GCM) 10K type strain sequencing project: providing services to taxonomists for standard genome sequencing and annotation.</title>
        <authorList>
            <consortium name="The Broad Institute Genomics Platform"/>
            <consortium name="The Broad Institute Genome Sequencing Center for Infectious Disease"/>
            <person name="Wu L."/>
            <person name="Ma J."/>
        </authorList>
    </citation>
    <scope>NUCLEOTIDE SEQUENCE [LARGE SCALE GENOMIC DNA]</scope>
    <source>
        <strain evidence="5">JCM 9731</strain>
    </source>
</reference>
<keyword evidence="5" id="KW-1185">Reference proteome</keyword>
<proteinExistence type="predicted"/>
<accession>A0ABP3G191</accession>
<evidence type="ECO:0000313" key="5">
    <source>
        <dbReference type="Proteomes" id="UP001500782"/>
    </source>
</evidence>
<feature type="domain" description="Magnesium transporter MgtE intracellular" evidence="3">
    <location>
        <begin position="136"/>
        <end position="193"/>
    </location>
</feature>
<dbReference type="Proteomes" id="UP001500782">
    <property type="component" value="Unassembled WGS sequence"/>
</dbReference>
<evidence type="ECO:0000259" key="3">
    <source>
        <dbReference type="Pfam" id="PF03448"/>
    </source>
</evidence>
<dbReference type="Pfam" id="PF03448">
    <property type="entry name" value="MgtE_N"/>
    <property type="match status" value="1"/>
</dbReference>
<sequence length="200" mass="22438">MAKAMAENEQTQKTFSKGQWFLFVVVIPILFALTVGLVLLSFAGVNVFEKAHAIGQQIPGISGMLSEEKASSEIKMEDVVALQGQIKERETQIQRMEAQMQNKDQSISELQSEIEQQQLLIDELRNVQEKSKREFKEVVSTFETMSAKSAAPILIEMDEYVALQVLSTINKDSLASILEKMPPEDAARFAQKLTVFIPNE</sequence>
<gene>
    <name evidence="4" type="ORF">GCM10008967_23060</name>
</gene>
<evidence type="ECO:0000313" key="4">
    <source>
        <dbReference type="EMBL" id="GAA0331829.1"/>
    </source>
</evidence>
<keyword evidence="1" id="KW-0175">Coiled coil</keyword>
<keyword evidence="2" id="KW-0812">Transmembrane</keyword>
<comment type="caution">
    <text evidence="4">The sequence shown here is derived from an EMBL/GenBank/DDBJ whole genome shotgun (WGS) entry which is preliminary data.</text>
</comment>
<dbReference type="Gene3D" id="1.20.5.170">
    <property type="match status" value="1"/>
</dbReference>
<feature type="transmembrane region" description="Helical" evidence="2">
    <location>
        <begin position="20"/>
        <end position="43"/>
    </location>
</feature>
<protein>
    <recommendedName>
        <fullName evidence="3">Magnesium transporter MgtE intracellular domain-containing protein</fullName>
    </recommendedName>
</protein>
<name>A0ABP3G191_9BACI</name>
<keyword evidence="2" id="KW-0472">Membrane</keyword>
<dbReference type="SUPFAM" id="SSF158791">
    <property type="entry name" value="MgtE N-terminal domain-like"/>
    <property type="match status" value="1"/>
</dbReference>
<dbReference type="RefSeq" id="WP_343799207.1">
    <property type="nucleotide sequence ID" value="NZ_BAAADJ010000022.1"/>
</dbReference>
<keyword evidence="2" id="KW-1133">Transmembrane helix</keyword>
<evidence type="ECO:0000256" key="1">
    <source>
        <dbReference type="SAM" id="Coils"/>
    </source>
</evidence>
<dbReference type="EMBL" id="BAAADJ010000022">
    <property type="protein sequence ID" value="GAA0331829.1"/>
    <property type="molecule type" value="Genomic_DNA"/>
</dbReference>
<organism evidence="4 5">
    <name type="scientific">Bacillus carboniphilus</name>
    <dbReference type="NCBI Taxonomy" id="86663"/>
    <lineage>
        <taxon>Bacteria</taxon>
        <taxon>Bacillati</taxon>
        <taxon>Bacillota</taxon>
        <taxon>Bacilli</taxon>
        <taxon>Bacillales</taxon>
        <taxon>Bacillaceae</taxon>
        <taxon>Bacillus</taxon>
    </lineage>
</organism>
<evidence type="ECO:0000256" key="2">
    <source>
        <dbReference type="SAM" id="Phobius"/>
    </source>
</evidence>
<dbReference type="InterPro" id="IPR038076">
    <property type="entry name" value="MgtE_N_sf"/>
</dbReference>
<dbReference type="Gene3D" id="1.25.60.10">
    <property type="entry name" value="MgtE N-terminal domain-like"/>
    <property type="match status" value="1"/>
</dbReference>